<evidence type="ECO:0000256" key="9">
    <source>
        <dbReference type="ARBA" id="ARBA00033227"/>
    </source>
</evidence>
<dbReference type="SMART" id="SM00411">
    <property type="entry name" value="BHL"/>
    <property type="match status" value="1"/>
</dbReference>
<comment type="caution">
    <text evidence="12">The sequence shown here is derived from an EMBL/GenBank/DDBJ whole genome shotgun (WGS) entry which is preliminary data.</text>
</comment>
<keyword evidence="7 12" id="KW-0238">DNA-binding</keyword>
<dbReference type="PANTHER" id="PTHR33175">
    <property type="entry name" value="DNA-BINDING PROTEIN HU"/>
    <property type="match status" value="1"/>
</dbReference>
<protein>
    <recommendedName>
        <fullName evidence="4">Viral histone-like protein</fullName>
    </recommendedName>
    <alternativeName>
        <fullName evidence="9">DNA-binding protein pA104R</fullName>
    </alternativeName>
    <alternativeName>
        <fullName evidence="8">pA104R</fullName>
    </alternativeName>
</protein>
<evidence type="ECO:0000256" key="3">
    <source>
        <dbReference type="ARBA" id="ARBA00011738"/>
    </source>
</evidence>
<dbReference type="GO" id="GO:0030527">
    <property type="term" value="F:structural constituent of chromatin"/>
    <property type="evidence" value="ECO:0007669"/>
    <property type="project" value="InterPro"/>
</dbReference>
<evidence type="ECO:0000256" key="4">
    <source>
        <dbReference type="ARBA" id="ARBA00016145"/>
    </source>
</evidence>
<keyword evidence="6" id="KW-0426">Late protein</keyword>
<keyword evidence="13" id="KW-1185">Reference proteome</keyword>
<evidence type="ECO:0000256" key="11">
    <source>
        <dbReference type="RuleBase" id="RU003939"/>
    </source>
</evidence>
<dbReference type="Proteomes" id="UP000586305">
    <property type="component" value="Unassembled WGS sequence"/>
</dbReference>
<dbReference type="PANTHER" id="PTHR33175:SF13">
    <property type="entry name" value="HISTONE-LIKE PROTEIN"/>
    <property type="match status" value="1"/>
</dbReference>
<dbReference type="InterPro" id="IPR010992">
    <property type="entry name" value="IHF-like_DNA-bd_dom_sf"/>
</dbReference>
<dbReference type="GO" id="GO:0003677">
    <property type="term" value="F:DNA binding"/>
    <property type="evidence" value="ECO:0007669"/>
    <property type="project" value="UniProtKB-KW"/>
</dbReference>
<dbReference type="InterPro" id="IPR000119">
    <property type="entry name" value="Hist_DNA-bd"/>
</dbReference>
<evidence type="ECO:0000256" key="1">
    <source>
        <dbReference type="ARBA" id="ARBA00004328"/>
    </source>
</evidence>
<evidence type="ECO:0000256" key="5">
    <source>
        <dbReference type="ARBA" id="ARBA00022705"/>
    </source>
</evidence>
<comment type="function">
    <text evidence="10">DNA-binding protein that plays a critical role in nucleoid compaction, genome replication and DNA replication and transcription. Binds to both ssDNA and dsDNA with a binding site covering about 15 nucleotides. Displays DNA-supercoiling activity only when associated with the viral DNA topoisomerase 2.</text>
</comment>
<name>A0A849VC92_9GAMM</name>
<evidence type="ECO:0000313" key="12">
    <source>
        <dbReference type="EMBL" id="NOU50992.1"/>
    </source>
</evidence>
<dbReference type="CDD" id="cd13831">
    <property type="entry name" value="HU"/>
    <property type="match status" value="1"/>
</dbReference>
<evidence type="ECO:0000256" key="10">
    <source>
        <dbReference type="ARBA" id="ARBA00046140"/>
    </source>
</evidence>
<evidence type="ECO:0000256" key="7">
    <source>
        <dbReference type="ARBA" id="ARBA00023125"/>
    </source>
</evidence>
<organism evidence="12 13">
    <name type="scientific">Pseudoalteromonas caenipelagi</name>
    <dbReference type="NCBI Taxonomy" id="2726988"/>
    <lineage>
        <taxon>Bacteria</taxon>
        <taxon>Pseudomonadati</taxon>
        <taxon>Pseudomonadota</taxon>
        <taxon>Gammaproteobacteria</taxon>
        <taxon>Alteromonadales</taxon>
        <taxon>Pseudoalteromonadaceae</taxon>
        <taxon>Pseudoalteromonas</taxon>
    </lineage>
</organism>
<evidence type="ECO:0000313" key="13">
    <source>
        <dbReference type="Proteomes" id="UP000586305"/>
    </source>
</evidence>
<dbReference type="PRINTS" id="PR01727">
    <property type="entry name" value="DNABINDINGHU"/>
</dbReference>
<dbReference type="Gene3D" id="4.10.520.10">
    <property type="entry name" value="IHF-like DNA-binding proteins"/>
    <property type="match status" value="1"/>
</dbReference>
<sequence length="90" mass="9476">MNKSELITAMSTHSALTKKDTKAALDALLAVIKKRLAEGDQMPIAGLGTFALSYHPAKAGRNPKTGETILIEGANKVQFKAAKALKDALA</sequence>
<gene>
    <name evidence="12" type="ORF">HG263_10655</name>
</gene>
<dbReference type="EMBL" id="JABBPG010000003">
    <property type="protein sequence ID" value="NOU50992.1"/>
    <property type="molecule type" value="Genomic_DNA"/>
</dbReference>
<dbReference type="GO" id="GO:0006260">
    <property type="term" value="P:DNA replication"/>
    <property type="evidence" value="ECO:0007669"/>
    <property type="project" value="UniProtKB-KW"/>
</dbReference>
<comment type="subunit">
    <text evidence="3">Homodimer.</text>
</comment>
<evidence type="ECO:0000256" key="2">
    <source>
        <dbReference type="ARBA" id="ARBA00010529"/>
    </source>
</evidence>
<proteinExistence type="inferred from homology"/>
<dbReference type="GO" id="GO:0005829">
    <property type="term" value="C:cytosol"/>
    <property type="evidence" value="ECO:0007669"/>
    <property type="project" value="TreeGrafter"/>
</dbReference>
<keyword evidence="5" id="KW-0235">DNA replication</keyword>
<evidence type="ECO:0000256" key="6">
    <source>
        <dbReference type="ARBA" id="ARBA00022921"/>
    </source>
</evidence>
<dbReference type="SUPFAM" id="SSF47729">
    <property type="entry name" value="IHF-like DNA-binding proteins"/>
    <property type="match status" value="1"/>
</dbReference>
<comment type="subcellular location">
    <subcellularLocation>
        <location evidence="1">Virion</location>
    </subcellularLocation>
</comment>
<accession>A0A849VC92</accession>
<dbReference type="AlphaFoldDB" id="A0A849VC92"/>
<dbReference type="Pfam" id="PF00216">
    <property type="entry name" value="Bac_DNA_binding"/>
    <property type="match status" value="1"/>
</dbReference>
<comment type="similarity">
    <text evidence="2 11">Belongs to the bacterial histone-like protein family.</text>
</comment>
<reference evidence="12 13" key="1">
    <citation type="submission" date="2020-04" db="EMBL/GenBank/DDBJ databases">
        <title>Pseudoalteromonas caenipelagi sp. nov., isolated from a tidal flat.</title>
        <authorList>
            <person name="Park S."/>
            <person name="Yoon J.-H."/>
        </authorList>
    </citation>
    <scope>NUCLEOTIDE SEQUENCE [LARGE SCALE GENOMIC DNA]</scope>
    <source>
        <strain evidence="12 13">JBTF-M23</strain>
    </source>
</reference>
<evidence type="ECO:0000256" key="8">
    <source>
        <dbReference type="ARBA" id="ARBA00033120"/>
    </source>
</evidence>